<reference evidence="1" key="1">
    <citation type="journal article" date="2014" name="Front. Microbiol.">
        <title>High frequency of phylogenetically diverse reductive dehalogenase-homologous genes in deep subseafloor sedimentary metagenomes.</title>
        <authorList>
            <person name="Kawai M."/>
            <person name="Futagami T."/>
            <person name="Toyoda A."/>
            <person name="Takaki Y."/>
            <person name="Nishi S."/>
            <person name="Hori S."/>
            <person name="Arai W."/>
            <person name="Tsubouchi T."/>
            <person name="Morono Y."/>
            <person name="Uchiyama I."/>
            <person name="Ito T."/>
            <person name="Fujiyama A."/>
            <person name="Inagaki F."/>
            <person name="Takami H."/>
        </authorList>
    </citation>
    <scope>NUCLEOTIDE SEQUENCE</scope>
    <source>
        <strain evidence="1">Expedition CK06-06</strain>
    </source>
</reference>
<dbReference type="AlphaFoldDB" id="X1QAT3"/>
<organism evidence="1">
    <name type="scientific">marine sediment metagenome</name>
    <dbReference type="NCBI Taxonomy" id="412755"/>
    <lineage>
        <taxon>unclassified sequences</taxon>
        <taxon>metagenomes</taxon>
        <taxon>ecological metagenomes</taxon>
    </lineage>
</organism>
<proteinExistence type="predicted"/>
<feature type="non-terminal residue" evidence="1">
    <location>
        <position position="104"/>
    </location>
</feature>
<evidence type="ECO:0000313" key="1">
    <source>
        <dbReference type="EMBL" id="GAI65572.1"/>
    </source>
</evidence>
<sequence length="104" mass="11454">SILNNNLTGAMMSVDATEKLEGYISNVAVNFYLVGYLTANFVSWANEKDYSTANAGIWEVVNMGGDIPAGWDGACLHFHKGAFSGGIRKNGTLIDNYHRVWKHR</sequence>
<protein>
    <submittedName>
        <fullName evidence="1">Uncharacterized protein</fullName>
    </submittedName>
</protein>
<dbReference type="EMBL" id="BARV01043710">
    <property type="protein sequence ID" value="GAI65572.1"/>
    <property type="molecule type" value="Genomic_DNA"/>
</dbReference>
<accession>X1QAT3</accession>
<comment type="caution">
    <text evidence="1">The sequence shown here is derived from an EMBL/GenBank/DDBJ whole genome shotgun (WGS) entry which is preliminary data.</text>
</comment>
<feature type="non-terminal residue" evidence="1">
    <location>
        <position position="1"/>
    </location>
</feature>
<gene>
    <name evidence="1" type="ORF">S06H3_65100</name>
</gene>
<name>X1QAT3_9ZZZZ</name>